<dbReference type="CDD" id="cd03757">
    <property type="entry name" value="proteasome_beta_type_1"/>
    <property type="match status" value="1"/>
</dbReference>
<dbReference type="GO" id="GO:0005634">
    <property type="term" value="C:nucleus"/>
    <property type="evidence" value="ECO:0007669"/>
    <property type="project" value="UniProtKB-SubCell"/>
</dbReference>
<dbReference type="GO" id="GO:0005737">
    <property type="term" value="C:cytoplasm"/>
    <property type="evidence" value="ECO:0007669"/>
    <property type="project" value="UniProtKB-SubCell"/>
</dbReference>
<dbReference type="Proteomes" id="UP000694388">
    <property type="component" value="Unplaced"/>
</dbReference>
<dbReference type="InterPro" id="IPR023333">
    <property type="entry name" value="Proteasome_suB-type"/>
</dbReference>
<dbReference type="FunFam" id="3.60.20.10:FF:000027">
    <property type="entry name" value="Proteasome subunit beta type-6"/>
    <property type="match status" value="1"/>
</dbReference>
<dbReference type="GeneTree" id="ENSGT00550000075035"/>
<protein>
    <recommendedName>
        <fullName evidence="4">Proteasome subunit beta</fullName>
    </recommendedName>
</protein>
<evidence type="ECO:0000256" key="1">
    <source>
        <dbReference type="ARBA" id="ARBA00022490"/>
    </source>
</evidence>
<reference evidence="5" key="2">
    <citation type="submission" date="2025-09" db="UniProtKB">
        <authorList>
            <consortium name="Ensembl"/>
        </authorList>
    </citation>
    <scope>IDENTIFICATION</scope>
</reference>
<evidence type="ECO:0000256" key="4">
    <source>
        <dbReference type="RuleBase" id="RU004203"/>
    </source>
</evidence>
<keyword evidence="1 4" id="KW-0963">Cytoplasm</keyword>
<dbReference type="PROSITE" id="PS00854">
    <property type="entry name" value="PROTEASOME_BETA_1"/>
    <property type="match status" value="1"/>
</dbReference>
<dbReference type="Pfam" id="PF00227">
    <property type="entry name" value="Proteasome"/>
    <property type="match status" value="1"/>
</dbReference>
<reference evidence="5" key="1">
    <citation type="submission" date="2025-08" db="UniProtKB">
        <authorList>
            <consortium name="Ensembl"/>
        </authorList>
    </citation>
    <scope>IDENTIFICATION</scope>
</reference>
<dbReference type="AlphaFoldDB" id="A0A8C4NCB0"/>
<dbReference type="InterPro" id="IPR016050">
    <property type="entry name" value="Proteasome_bsu_CS"/>
</dbReference>
<dbReference type="Gene3D" id="3.60.20.10">
    <property type="entry name" value="Glutamine Phosphoribosylpyrophosphate, subunit 1, domain 1"/>
    <property type="match status" value="1"/>
</dbReference>
<evidence type="ECO:0000256" key="2">
    <source>
        <dbReference type="ARBA" id="ARBA00022942"/>
    </source>
</evidence>
<dbReference type="Ensembl" id="ENSEBUT00000005033.1">
    <property type="protein sequence ID" value="ENSEBUP00000004595.1"/>
    <property type="gene ID" value="ENSEBUG00000003225.1"/>
</dbReference>
<dbReference type="SUPFAM" id="SSF56235">
    <property type="entry name" value="N-terminal nucleophile aminohydrolases (Ntn hydrolases)"/>
    <property type="match status" value="1"/>
</dbReference>
<evidence type="ECO:0000313" key="5">
    <source>
        <dbReference type="Ensembl" id="ENSEBUP00000004595.1"/>
    </source>
</evidence>
<comment type="subunit">
    <text evidence="4">Component of the proteasome complex.</text>
</comment>
<dbReference type="PROSITE" id="PS51476">
    <property type="entry name" value="PROTEASOME_BETA_2"/>
    <property type="match status" value="1"/>
</dbReference>
<keyword evidence="2 4" id="KW-0647">Proteasome</keyword>
<evidence type="ECO:0000313" key="6">
    <source>
        <dbReference type="Proteomes" id="UP000694388"/>
    </source>
</evidence>
<sequence length="220" mass="23959">MPTVMEDCVGAIQHRFSPYSFNGGTLLAFAGSDFALLAADSRLSEGFGIHNRNAARLHKLSESCVLACCGFQGDCLSLLRILEARVKMYKQTHQRPMTCPAIASLLSQLLYSHRFFPYYCYCLIAGLDSQGQGAVFSFDPVGSYERVPFSSLGSASAQLQPLLDSQLSSGVQLSASQAEQLARDVFVSAAERDVYTGDSVQVCLVSSVEVHRDSHSLRKD</sequence>
<dbReference type="GO" id="GO:0051603">
    <property type="term" value="P:proteolysis involved in protein catabolic process"/>
    <property type="evidence" value="ECO:0007669"/>
    <property type="project" value="InterPro"/>
</dbReference>
<comment type="function">
    <text evidence="4">Component of the proteasome, a multicatalytic proteinase complex which is characterized by its ability to cleave peptides with Arg, Phe, Tyr, Leu, and Glu adjacent to the leaving group at neutral or slightly basic pH. The proteasome has an ATP-dependent proteolytic activity.</text>
</comment>
<organism evidence="5 6">
    <name type="scientific">Eptatretus burgeri</name>
    <name type="common">Inshore hagfish</name>
    <dbReference type="NCBI Taxonomy" id="7764"/>
    <lineage>
        <taxon>Eukaryota</taxon>
        <taxon>Metazoa</taxon>
        <taxon>Chordata</taxon>
        <taxon>Craniata</taxon>
        <taxon>Vertebrata</taxon>
        <taxon>Cyclostomata</taxon>
        <taxon>Myxini</taxon>
        <taxon>Myxiniformes</taxon>
        <taxon>Myxinidae</taxon>
        <taxon>Eptatretinae</taxon>
        <taxon>Eptatretus</taxon>
    </lineage>
</organism>
<dbReference type="InterPro" id="IPR029055">
    <property type="entry name" value="Ntn_hydrolases_N"/>
</dbReference>
<comment type="subcellular location">
    <subcellularLocation>
        <location evidence="4">Cytoplasm</location>
    </subcellularLocation>
    <subcellularLocation>
        <location evidence="4">Nucleus</location>
    </subcellularLocation>
</comment>
<dbReference type="InterPro" id="IPR001353">
    <property type="entry name" value="Proteasome_sua/b"/>
</dbReference>
<dbReference type="PANTHER" id="PTHR32194:SF2">
    <property type="entry name" value="PROTEASOME SUBUNIT BETA TYPE-1"/>
    <property type="match status" value="1"/>
</dbReference>
<comment type="similarity">
    <text evidence="4">Belongs to the peptidase T1B family.</text>
</comment>
<keyword evidence="3 4" id="KW-0539">Nucleus</keyword>
<name>A0A8C4NCB0_EPTBU</name>
<dbReference type="OMA" id="CSGCWCD"/>
<dbReference type="PANTHER" id="PTHR32194">
    <property type="entry name" value="METALLOPROTEASE TLDD"/>
    <property type="match status" value="1"/>
</dbReference>
<accession>A0A8C4NCB0</accession>
<dbReference type="GO" id="GO:0005839">
    <property type="term" value="C:proteasome core complex"/>
    <property type="evidence" value="ECO:0007669"/>
    <property type="project" value="InterPro"/>
</dbReference>
<keyword evidence="6" id="KW-1185">Reference proteome</keyword>
<evidence type="ECO:0000256" key="3">
    <source>
        <dbReference type="ARBA" id="ARBA00023242"/>
    </source>
</evidence>
<proteinExistence type="inferred from homology"/>